<evidence type="ECO:0000256" key="2">
    <source>
        <dbReference type="ARBA" id="ARBA00022679"/>
    </source>
</evidence>
<evidence type="ECO:0000256" key="1">
    <source>
        <dbReference type="ARBA" id="ARBA00012513"/>
    </source>
</evidence>
<dbReference type="EC" id="2.7.11.1" evidence="1"/>
<keyword evidence="4" id="KW-0418">Kinase</keyword>
<dbReference type="PROSITE" id="PS50011">
    <property type="entry name" value="PROTEIN_KINASE_DOM"/>
    <property type="match status" value="1"/>
</dbReference>
<keyword evidence="5" id="KW-0067">ATP-binding</keyword>
<keyword evidence="2" id="KW-0808">Transferase</keyword>
<proteinExistence type="predicted"/>
<organism evidence="7 8">
    <name type="scientific">Kibdelosporangium phytohabitans</name>
    <dbReference type="NCBI Taxonomy" id="860235"/>
    <lineage>
        <taxon>Bacteria</taxon>
        <taxon>Bacillati</taxon>
        <taxon>Actinomycetota</taxon>
        <taxon>Actinomycetes</taxon>
        <taxon>Pseudonocardiales</taxon>
        <taxon>Pseudonocardiaceae</taxon>
        <taxon>Kibdelosporangium</taxon>
    </lineage>
</organism>
<keyword evidence="8" id="KW-1185">Reference proteome</keyword>
<accession>A0A0N9HWC0</accession>
<protein>
    <recommendedName>
        <fullName evidence="1">non-specific serine/threonine protein kinase</fullName>
        <ecNumber evidence="1">2.7.11.1</ecNumber>
    </recommendedName>
</protein>
<evidence type="ECO:0000256" key="3">
    <source>
        <dbReference type="ARBA" id="ARBA00022741"/>
    </source>
</evidence>
<dbReference type="EMBL" id="CP012752">
    <property type="protein sequence ID" value="ALG09553.1"/>
    <property type="molecule type" value="Genomic_DNA"/>
</dbReference>
<dbReference type="Proteomes" id="UP000063699">
    <property type="component" value="Chromosome"/>
</dbReference>
<dbReference type="GO" id="GO:0005524">
    <property type="term" value="F:ATP binding"/>
    <property type="evidence" value="ECO:0007669"/>
    <property type="project" value="UniProtKB-KW"/>
</dbReference>
<dbReference type="InterPro" id="IPR011009">
    <property type="entry name" value="Kinase-like_dom_sf"/>
</dbReference>
<evidence type="ECO:0000313" key="8">
    <source>
        <dbReference type="Proteomes" id="UP000063699"/>
    </source>
</evidence>
<dbReference type="AlphaFoldDB" id="A0A0N9HWC0"/>
<dbReference type="STRING" id="860235.AOZ06_23980"/>
<evidence type="ECO:0000259" key="6">
    <source>
        <dbReference type="PROSITE" id="PS50011"/>
    </source>
</evidence>
<dbReference type="Pfam" id="PF00069">
    <property type="entry name" value="Pkinase"/>
    <property type="match status" value="1"/>
</dbReference>
<dbReference type="Gene3D" id="3.30.200.20">
    <property type="entry name" value="Phosphorylase Kinase, domain 1"/>
    <property type="match status" value="1"/>
</dbReference>
<keyword evidence="3" id="KW-0547">Nucleotide-binding</keyword>
<dbReference type="PANTHER" id="PTHR43671:SF13">
    <property type="entry name" value="SERINE_THREONINE-PROTEIN KINASE NEK2"/>
    <property type="match status" value="1"/>
</dbReference>
<dbReference type="Gene3D" id="1.10.510.10">
    <property type="entry name" value="Transferase(Phosphotransferase) domain 1"/>
    <property type="match status" value="1"/>
</dbReference>
<evidence type="ECO:0000256" key="4">
    <source>
        <dbReference type="ARBA" id="ARBA00022777"/>
    </source>
</evidence>
<dbReference type="GO" id="GO:0004674">
    <property type="term" value="F:protein serine/threonine kinase activity"/>
    <property type="evidence" value="ECO:0007669"/>
    <property type="project" value="UniProtKB-EC"/>
</dbReference>
<dbReference type="RefSeq" id="WP_054291457.1">
    <property type="nucleotide sequence ID" value="NZ_CP012752.1"/>
</dbReference>
<dbReference type="OrthoDB" id="9762169at2"/>
<dbReference type="PANTHER" id="PTHR43671">
    <property type="entry name" value="SERINE/THREONINE-PROTEIN KINASE NEK"/>
    <property type="match status" value="1"/>
</dbReference>
<reference evidence="7 8" key="1">
    <citation type="submission" date="2015-07" db="EMBL/GenBank/DDBJ databases">
        <title>Genome sequencing of Kibdelosporangium phytohabitans.</title>
        <authorList>
            <person name="Qin S."/>
            <person name="Xing K."/>
        </authorList>
    </citation>
    <scope>NUCLEOTIDE SEQUENCE [LARGE SCALE GENOMIC DNA]</scope>
    <source>
        <strain evidence="7 8">KLBMP1111</strain>
    </source>
</reference>
<dbReference type="InterPro" id="IPR008266">
    <property type="entry name" value="Tyr_kinase_AS"/>
</dbReference>
<dbReference type="InterPro" id="IPR000719">
    <property type="entry name" value="Prot_kinase_dom"/>
</dbReference>
<sequence length="355" mass="39393">MAVLGSGTRVTDTLVVDRLLGEGAYAEVYRVRHRYLSWQAMKVFKQVATRAGTDALLGEARLLSTLGHPNIVRLFDAGTLDTPGSRRGYFTMEYIAGGSLRRLVRAHSRTSVPLDAAVRVIEQMTDGLAAAHRQSPPILHRDLTLDNVLVGYEESGMRVRLSDFGLSKRADPLTRLASAQGTYAFMAPEVQRGEGYSTAGDVWALGTIAYVLLTGKHPFDDGKPMHVYEMDRYRTPPLAPSRFNDNVDTGLDRVVLGALATDPAKRTRDAVTLAEALRGRHRRLPNWPVLPEYEPPAGPGERRAAELVQRAMELARYPVRLRDAADLLEEAVSLSAIQRARHMNRLALWRRGVMM</sequence>
<evidence type="ECO:0000313" key="7">
    <source>
        <dbReference type="EMBL" id="ALG09553.1"/>
    </source>
</evidence>
<evidence type="ECO:0000256" key="5">
    <source>
        <dbReference type="ARBA" id="ARBA00022840"/>
    </source>
</evidence>
<dbReference type="PROSITE" id="PS00109">
    <property type="entry name" value="PROTEIN_KINASE_TYR"/>
    <property type="match status" value="1"/>
</dbReference>
<dbReference type="SUPFAM" id="SSF56112">
    <property type="entry name" value="Protein kinase-like (PK-like)"/>
    <property type="match status" value="1"/>
</dbReference>
<gene>
    <name evidence="7" type="ORF">AOZ06_23980</name>
</gene>
<name>A0A0N9HWC0_9PSEU</name>
<feature type="domain" description="Protein kinase" evidence="6">
    <location>
        <begin position="14"/>
        <end position="284"/>
    </location>
</feature>
<dbReference type="CDD" id="cd14014">
    <property type="entry name" value="STKc_PknB_like"/>
    <property type="match status" value="1"/>
</dbReference>
<dbReference type="InterPro" id="IPR050660">
    <property type="entry name" value="NEK_Ser/Thr_kinase"/>
</dbReference>
<dbReference type="KEGG" id="kphy:AOZ06_23980"/>